<dbReference type="AlphaFoldDB" id="A0A926DH40"/>
<dbReference type="Pfam" id="PF07949">
    <property type="entry name" value="YbbR"/>
    <property type="match status" value="3"/>
</dbReference>
<dbReference type="Proteomes" id="UP000617951">
    <property type="component" value="Unassembled WGS sequence"/>
</dbReference>
<gene>
    <name evidence="1" type="ORF">H8693_03620</name>
</gene>
<dbReference type="EMBL" id="JACRSS010000001">
    <property type="protein sequence ID" value="MBC8538018.1"/>
    <property type="molecule type" value="Genomic_DNA"/>
</dbReference>
<evidence type="ECO:0008006" key="3">
    <source>
        <dbReference type="Google" id="ProtNLM"/>
    </source>
</evidence>
<accession>A0A926DH40</accession>
<name>A0A926DH40_9FIRM</name>
<protein>
    <recommendedName>
        <fullName evidence="3">YbbR-like protein</fullName>
    </recommendedName>
</protein>
<dbReference type="Gene3D" id="2.170.120.30">
    <property type="match status" value="2"/>
</dbReference>
<reference evidence="1" key="1">
    <citation type="submission" date="2020-08" db="EMBL/GenBank/DDBJ databases">
        <title>Genome public.</title>
        <authorList>
            <person name="Liu C."/>
            <person name="Sun Q."/>
        </authorList>
    </citation>
    <scope>NUCLEOTIDE SEQUENCE</scope>
    <source>
        <strain evidence="1">NSJ-63</strain>
    </source>
</reference>
<evidence type="ECO:0000313" key="1">
    <source>
        <dbReference type="EMBL" id="MBC8538018.1"/>
    </source>
</evidence>
<dbReference type="Gene3D" id="2.170.120.40">
    <property type="entry name" value="YbbR-like domain"/>
    <property type="match status" value="2"/>
</dbReference>
<dbReference type="InterPro" id="IPR053154">
    <property type="entry name" value="c-di-AMP_regulator"/>
</dbReference>
<dbReference type="RefSeq" id="WP_178618227.1">
    <property type="nucleotide sequence ID" value="NZ_JACRSS010000001.1"/>
</dbReference>
<dbReference type="InterPro" id="IPR012505">
    <property type="entry name" value="YbbR"/>
</dbReference>
<evidence type="ECO:0000313" key="2">
    <source>
        <dbReference type="Proteomes" id="UP000617951"/>
    </source>
</evidence>
<dbReference type="PANTHER" id="PTHR37804">
    <property type="entry name" value="CDAA REGULATORY PROTEIN CDAR"/>
    <property type="match status" value="1"/>
</dbReference>
<sequence length="418" mass="45065">MRRFFSAIGNSFRNNLLLKIMSVIFAFIIWSYVMAAENPVREITVKDVKVTYIGTEELVAKDLTISKDDLIESVDVSIMAGQNSHKNITNQTVRATVDFSEISARGEAKLKVNVTVGIADATVRSVSQEEVSVYVDDLVQREVPVRCVLQGEAKEGYYVAEPVLSADSVMITGPREKVESVAEAVCYIPISDLEESVKSSYILTLFDEAGAQVSINELNASVPSVIAEVEVLHKKTVPVDTAGAIASITNVKEGYVVTDVAITPSTVDIVGSEEALSQVSSVSIKPLDAQGLDRSSFLEGELQEIKDVQILSGTTVSVYPQIEEKQASKSFSNVSINLDNLASGYTATLSDSRTDVTISGGESIVSGITKRNIRAYVELADAEPGTYVLPVKLDPITNINTSDVVLSVPTVTVTVREK</sequence>
<comment type="caution">
    <text evidence="1">The sequence shown here is derived from an EMBL/GenBank/DDBJ whole genome shotgun (WGS) entry which is preliminary data.</text>
</comment>
<dbReference type="PANTHER" id="PTHR37804:SF1">
    <property type="entry name" value="CDAA REGULATORY PROTEIN CDAR"/>
    <property type="match status" value="1"/>
</dbReference>
<proteinExistence type="predicted"/>
<keyword evidence="2" id="KW-1185">Reference proteome</keyword>
<organism evidence="1 2">
    <name type="scientific">Guopingia tenuis</name>
    <dbReference type="NCBI Taxonomy" id="2763656"/>
    <lineage>
        <taxon>Bacteria</taxon>
        <taxon>Bacillati</taxon>
        <taxon>Bacillota</taxon>
        <taxon>Clostridia</taxon>
        <taxon>Christensenellales</taxon>
        <taxon>Christensenellaceae</taxon>
        <taxon>Guopingia</taxon>
    </lineage>
</organism>